<reference evidence="2 3" key="1">
    <citation type="journal article" date="2012" name="Eukaryot. Cell">
        <title>Draft genome sequence of CBS 2479, the standard type strain of Trichosporon asahii.</title>
        <authorList>
            <person name="Yang R.Y."/>
            <person name="Li H.T."/>
            <person name="Zhu H."/>
            <person name="Zhou G.P."/>
            <person name="Wang M."/>
            <person name="Wang L."/>
        </authorList>
    </citation>
    <scope>NUCLEOTIDE SEQUENCE [LARGE SCALE GENOMIC DNA]</scope>
    <source>
        <strain evidence="3">ATCC 90039 / CBS 2479 / JCM 2466 / KCTC 7840 / NCYC 2677 / UAMH 7654</strain>
    </source>
</reference>
<protein>
    <submittedName>
        <fullName evidence="2">Uncharacterized protein</fullName>
    </submittedName>
</protein>
<evidence type="ECO:0000256" key="1">
    <source>
        <dbReference type="SAM" id="MobiDB-lite"/>
    </source>
</evidence>
<dbReference type="VEuPathDB" id="FungiDB:A1Q1_06867"/>
<name>J4UJC1_TRIAS</name>
<gene>
    <name evidence="2" type="ORF">A1Q1_06867</name>
</gene>
<dbReference type="RefSeq" id="XP_014182591.1">
    <property type="nucleotide sequence ID" value="XM_014327116.1"/>
</dbReference>
<sequence length="95" mass="10599">MKRSPTDLHAKTFWTWPYRNVLRTSELDQVFLGQAVQATQGTPGQMATTDEKPRLMPGLLLKTPERAQCPSHSSESGLMTSTCVPGEVSKDPRQR</sequence>
<dbReference type="GeneID" id="25990379"/>
<evidence type="ECO:0000313" key="2">
    <source>
        <dbReference type="EMBL" id="EJT51870.1"/>
    </source>
</evidence>
<dbReference type="Proteomes" id="UP000002748">
    <property type="component" value="Unassembled WGS sequence"/>
</dbReference>
<feature type="compositionally biased region" description="Polar residues" evidence="1">
    <location>
        <begin position="70"/>
        <end position="83"/>
    </location>
</feature>
<evidence type="ECO:0000313" key="3">
    <source>
        <dbReference type="Proteomes" id="UP000002748"/>
    </source>
</evidence>
<dbReference type="HOGENOM" id="CLU_2374268_0_0_1"/>
<proteinExistence type="predicted"/>
<dbReference type="EMBL" id="ALBS01000043">
    <property type="protein sequence ID" value="EJT51870.1"/>
    <property type="molecule type" value="Genomic_DNA"/>
</dbReference>
<feature type="region of interest" description="Disordered" evidence="1">
    <location>
        <begin position="65"/>
        <end position="95"/>
    </location>
</feature>
<dbReference type="AlphaFoldDB" id="J4UJC1"/>
<organism evidence="2 3">
    <name type="scientific">Trichosporon asahii var. asahii (strain ATCC 90039 / CBS 2479 / JCM 2466 / KCTC 7840 / NBRC 103889/ NCYC 2677 / UAMH 7654)</name>
    <name type="common">Yeast</name>
    <dbReference type="NCBI Taxonomy" id="1186058"/>
    <lineage>
        <taxon>Eukaryota</taxon>
        <taxon>Fungi</taxon>
        <taxon>Dikarya</taxon>
        <taxon>Basidiomycota</taxon>
        <taxon>Agaricomycotina</taxon>
        <taxon>Tremellomycetes</taxon>
        <taxon>Trichosporonales</taxon>
        <taxon>Trichosporonaceae</taxon>
        <taxon>Trichosporon</taxon>
    </lineage>
</organism>
<accession>J4UJC1</accession>
<dbReference type="KEGG" id="tasa:A1Q1_06867"/>
<comment type="caution">
    <text evidence="2">The sequence shown here is derived from an EMBL/GenBank/DDBJ whole genome shotgun (WGS) entry which is preliminary data.</text>
</comment>